<name>A0ABT1QZW3_9HYPH</name>
<protein>
    <submittedName>
        <fullName evidence="2">DUF3016 domain-containing protein</fullName>
    </submittedName>
</protein>
<organism evidence="2 3">
    <name type="scientific">Shinella lacus</name>
    <dbReference type="NCBI Taxonomy" id="2654216"/>
    <lineage>
        <taxon>Bacteria</taxon>
        <taxon>Pseudomonadati</taxon>
        <taxon>Pseudomonadota</taxon>
        <taxon>Alphaproteobacteria</taxon>
        <taxon>Hyphomicrobiales</taxon>
        <taxon>Rhizobiaceae</taxon>
        <taxon>Shinella</taxon>
    </lineage>
</organism>
<dbReference type="InterPro" id="IPR021557">
    <property type="entry name" value="DUF3016"/>
</dbReference>
<dbReference type="Proteomes" id="UP000996601">
    <property type="component" value="Unassembled WGS sequence"/>
</dbReference>
<dbReference type="Pfam" id="PF11454">
    <property type="entry name" value="DUF3016"/>
    <property type="match status" value="1"/>
</dbReference>
<reference evidence="2" key="1">
    <citation type="submission" date="2021-07" db="EMBL/GenBank/DDBJ databases">
        <title>Shinella sp. nov., a novel member of the genus Shinella from water.</title>
        <authorList>
            <person name="Deng Y."/>
        </authorList>
    </citation>
    <scope>NUCLEOTIDE SEQUENCE</scope>
    <source>
        <strain evidence="2">CPCC 100929</strain>
    </source>
</reference>
<accession>A0ABT1QZW3</accession>
<dbReference type="EMBL" id="WHSB02000001">
    <property type="protein sequence ID" value="MCQ4628462.1"/>
    <property type="molecule type" value="Genomic_DNA"/>
</dbReference>
<dbReference type="RefSeq" id="WP_256114499.1">
    <property type="nucleotide sequence ID" value="NZ_WHSB02000001.1"/>
</dbReference>
<gene>
    <name evidence="2" type="ORF">GB927_000360</name>
</gene>
<evidence type="ECO:0000313" key="3">
    <source>
        <dbReference type="Proteomes" id="UP000996601"/>
    </source>
</evidence>
<feature type="signal peptide" evidence="1">
    <location>
        <begin position="1"/>
        <end position="23"/>
    </location>
</feature>
<feature type="chain" id="PRO_5046860894" evidence="1">
    <location>
        <begin position="24"/>
        <end position="165"/>
    </location>
</feature>
<keyword evidence="3" id="KW-1185">Reference proteome</keyword>
<proteinExistence type="predicted"/>
<sequence length="165" mass="19138">MRVVKCLAAATIALMLTKAIAEAAVRVAFVHPERYRDRDFRSEAKRERITAELTRYLQKLDKRYLKAGQHLDIEVLDVRLAGQYEPWNTGLYDVRILRDSTPPRFKLRYTLRAGDRVLARGEETLTNATYLWSAAARRPERFAHEKELLADWFRKRFGKLSASAG</sequence>
<keyword evidence="1" id="KW-0732">Signal</keyword>
<evidence type="ECO:0000256" key="1">
    <source>
        <dbReference type="SAM" id="SignalP"/>
    </source>
</evidence>
<comment type="caution">
    <text evidence="2">The sequence shown here is derived from an EMBL/GenBank/DDBJ whole genome shotgun (WGS) entry which is preliminary data.</text>
</comment>
<evidence type="ECO:0000313" key="2">
    <source>
        <dbReference type="EMBL" id="MCQ4628462.1"/>
    </source>
</evidence>